<reference evidence="1 2" key="1">
    <citation type="journal article" date="2019" name="Syst. Appl. Microbiol.">
        <title>Polyphasic characterization of two novel Lactobacillus spp. isolated from blown salami packages: Description of Lactobacillus halodurans sp. nov. and Lactobacillus salsicarnum sp. nov.</title>
        <authorList>
            <person name="Schuster J.A."/>
            <person name="Klingl A."/>
            <person name="Vogel R.F."/>
            <person name="Ehrmann M.A."/>
        </authorList>
    </citation>
    <scope>NUCLEOTIDE SEQUENCE [LARGE SCALE GENOMIC DNA]</scope>
    <source>
        <strain evidence="1 2">TMW 1.2118</strain>
    </source>
</reference>
<sequence>MNVFDKISNHHAKVKENKQTAKEIKKQLKTNKAKKYGFCWFDDIDNVFYKEKSPLDSTAKKYAYSEIMSYEPVITGSSKTKHHGITRAVAGGLIAGGAGAVVGAITGGKNYDVYDNIEIVVQTSDYSRYHISLLSTSMKADSFAVKAILDKLEQLSIKLDRIIAANIDNGSIHQDKIGFDQPQPDISNHSGIK</sequence>
<dbReference type="EMBL" id="VDFM01000015">
    <property type="protein sequence ID" value="MQS53319.1"/>
    <property type="molecule type" value="Genomic_DNA"/>
</dbReference>
<name>A0A5P0ZJQ5_9LACO</name>
<accession>A0A5P0ZJQ5</accession>
<evidence type="ECO:0000313" key="1">
    <source>
        <dbReference type="EMBL" id="MQS53319.1"/>
    </source>
</evidence>
<proteinExistence type="predicted"/>
<comment type="caution">
    <text evidence="1">The sequence shown here is derived from an EMBL/GenBank/DDBJ whole genome shotgun (WGS) entry which is preliminary data.</text>
</comment>
<organism evidence="1 2">
    <name type="scientific">Companilactobacillus mishanensis</name>
    <dbReference type="NCBI Taxonomy" id="2486008"/>
    <lineage>
        <taxon>Bacteria</taxon>
        <taxon>Bacillati</taxon>
        <taxon>Bacillota</taxon>
        <taxon>Bacilli</taxon>
        <taxon>Lactobacillales</taxon>
        <taxon>Lactobacillaceae</taxon>
        <taxon>Companilactobacillus</taxon>
    </lineage>
</organism>
<dbReference type="RefSeq" id="WP_153383799.1">
    <property type="nucleotide sequence ID" value="NZ_VDFM01000015.1"/>
</dbReference>
<protein>
    <submittedName>
        <fullName evidence="1">Uncharacterized protein</fullName>
    </submittedName>
</protein>
<evidence type="ECO:0000313" key="2">
    <source>
        <dbReference type="Proteomes" id="UP000380386"/>
    </source>
</evidence>
<gene>
    <name evidence="1" type="ORF">FHL02_09830</name>
</gene>
<dbReference type="AlphaFoldDB" id="A0A5P0ZJQ5"/>
<dbReference type="Proteomes" id="UP000380386">
    <property type="component" value="Unassembled WGS sequence"/>
</dbReference>